<keyword evidence="3" id="KW-1185">Reference proteome</keyword>
<evidence type="ECO:0008006" key="4">
    <source>
        <dbReference type="Google" id="ProtNLM"/>
    </source>
</evidence>
<dbReference type="EMBL" id="CP143784">
    <property type="protein sequence ID" value="WVN85347.1"/>
    <property type="molecule type" value="Genomic_DNA"/>
</dbReference>
<reference evidence="2" key="3">
    <citation type="submission" date="2024-01" db="EMBL/GenBank/DDBJ databases">
        <authorList>
            <person name="Coelho M.A."/>
            <person name="David-Palma M."/>
            <person name="Shea T."/>
            <person name="Sun S."/>
            <person name="Cuomo C.A."/>
            <person name="Heitman J."/>
        </authorList>
    </citation>
    <scope>NUCLEOTIDE SEQUENCE</scope>
    <source>
        <strain evidence="2">CBS 7841</strain>
    </source>
</reference>
<reference evidence="2" key="1">
    <citation type="submission" date="2016-06" db="EMBL/GenBank/DDBJ databases">
        <authorList>
            <person name="Cuomo C."/>
            <person name="Litvintseva A."/>
            <person name="Heitman J."/>
            <person name="Chen Y."/>
            <person name="Sun S."/>
            <person name="Springer D."/>
            <person name="Dromer F."/>
            <person name="Young S."/>
            <person name="Zeng Q."/>
            <person name="Chapman S."/>
            <person name="Gujja S."/>
            <person name="Saif S."/>
            <person name="Birren B."/>
        </authorList>
    </citation>
    <scope>NUCLEOTIDE SEQUENCE</scope>
    <source>
        <strain evidence="2">CBS 7841</strain>
    </source>
</reference>
<accession>A0AAJ8JN61</accession>
<name>A0AAJ8JN61_9TREE</name>
<evidence type="ECO:0000313" key="2">
    <source>
        <dbReference type="EMBL" id="WVN85347.1"/>
    </source>
</evidence>
<feature type="chain" id="PRO_5042529025" description="Secreted protein" evidence="1">
    <location>
        <begin position="21"/>
        <end position="81"/>
    </location>
</feature>
<gene>
    <name evidence="2" type="ORF">L203_100492</name>
</gene>
<sequence length="81" mass="9437">MPSHFNFLLFFIFDLPGTFAASSLTFIRESLVNRLTKQVGLERFIKLCLNYIFIRLKFSRILLGLSDVYRVAMQFLLTLNG</sequence>
<evidence type="ECO:0000313" key="3">
    <source>
        <dbReference type="Proteomes" id="UP000094043"/>
    </source>
</evidence>
<keyword evidence="1" id="KW-0732">Signal</keyword>
<dbReference type="AlphaFoldDB" id="A0AAJ8JN61"/>
<dbReference type="GeneID" id="91084708"/>
<dbReference type="RefSeq" id="XP_066066048.1">
    <property type="nucleotide sequence ID" value="XM_066209951.1"/>
</dbReference>
<protein>
    <recommendedName>
        <fullName evidence="4">Secreted protein</fullName>
    </recommendedName>
</protein>
<proteinExistence type="predicted"/>
<organism evidence="2 3">
    <name type="scientific">Cryptococcus depauperatus CBS 7841</name>
    <dbReference type="NCBI Taxonomy" id="1295531"/>
    <lineage>
        <taxon>Eukaryota</taxon>
        <taxon>Fungi</taxon>
        <taxon>Dikarya</taxon>
        <taxon>Basidiomycota</taxon>
        <taxon>Agaricomycotina</taxon>
        <taxon>Tremellomycetes</taxon>
        <taxon>Tremellales</taxon>
        <taxon>Cryptococcaceae</taxon>
        <taxon>Cryptococcus</taxon>
    </lineage>
</organism>
<dbReference type="Proteomes" id="UP000094043">
    <property type="component" value="Chromosome 1"/>
</dbReference>
<reference evidence="2" key="2">
    <citation type="journal article" date="2022" name="Elife">
        <title>Obligate sexual reproduction of a homothallic fungus closely related to the Cryptococcus pathogenic species complex.</title>
        <authorList>
            <person name="Passer A.R."/>
            <person name="Clancey S.A."/>
            <person name="Shea T."/>
            <person name="David-Palma M."/>
            <person name="Averette A.F."/>
            <person name="Boekhout T."/>
            <person name="Porcel B.M."/>
            <person name="Nowrousian M."/>
            <person name="Cuomo C.A."/>
            <person name="Sun S."/>
            <person name="Heitman J."/>
            <person name="Coelho M.A."/>
        </authorList>
    </citation>
    <scope>NUCLEOTIDE SEQUENCE</scope>
    <source>
        <strain evidence="2">CBS 7841</strain>
    </source>
</reference>
<dbReference type="KEGG" id="cdep:91084708"/>
<evidence type="ECO:0000256" key="1">
    <source>
        <dbReference type="SAM" id="SignalP"/>
    </source>
</evidence>
<feature type="signal peptide" evidence="1">
    <location>
        <begin position="1"/>
        <end position="20"/>
    </location>
</feature>